<dbReference type="InterPro" id="IPR050857">
    <property type="entry name" value="D-2-hydroxyacid_DH"/>
</dbReference>
<proteinExistence type="inferred from homology"/>
<evidence type="ECO:0000256" key="3">
    <source>
        <dbReference type="ARBA" id="ARBA00023027"/>
    </source>
</evidence>
<evidence type="ECO:0000313" key="7">
    <source>
        <dbReference type="EMBL" id="NOV95751.1"/>
    </source>
</evidence>
<dbReference type="InterPro" id="IPR006139">
    <property type="entry name" value="D-isomer_2_OHA_DH_cat_dom"/>
</dbReference>
<comment type="caution">
    <text evidence="7">The sequence shown here is derived from an EMBL/GenBank/DDBJ whole genome shotgun (WGS) entry which is preliminary data.</text>
</comment>
<dbReference type="Pfam" id="PF02826">
    <property type="entry name" value="2-Hacid_dh_C"/>
    <property type="match status" value="1"/>
</dbReference>
<reference evidence="7 8" key="1">
    <citation type="submission" date="2020-05" db="EMBL/GenBank/DDBJ databases">
        <title>Genomic Encyclopedia of Type Strains, Phase III (KMG-III): the genomes of soil and plant-associated and newly described type strains.</title>
        <authorList>
            <person name="Whitman W."/>
        </authorList>
    </citation>
    <scope>NUCLEOTIDE SEQUENCE [LARGE SCALE GENOMIC DNA]</scope>
    <source>
        <strain evidence="7 8">KCTC 19046</strain>
    </source>
</reference>
<dbReference type="SUPFAM" id="SSF51735">
    <property type="entry name" value="NAD(P)-binding Rossmann-fold domains"/>
    <property type="match status" value="1"/>
</dbReference>
<keyword evidence="3" id="KW-0520">NAD</keyword>
<gene>
    <name evidence="7" type="ORF">HDG69_000304</name>
</gene>
<dbReference type="SUPFAM" id="SSF52283">
    <property type="entry name" value="Formate/glycerate dehydrogenase catalytic domain-like"/>
    <property type="match status" value="1"/>
</dbReference>
<comment type="similarity">
    <text evidence="1 4">Belongs to the D-isomer specific 2-hydroxyacid dehydrogenase family.</text>
</comment>
<dbReference type="InterPro" id="IPR006140">
    <property type="entry name" value="D-isomer_DH_NAD-bd"/>
</dbReference>
<evidence type="ECO:0000256" key="1">
    <source>
        <dbReference type="ARBA" id="ARBA00005854"/>
    </source>
</evidence>
<evidence type="ECO:0000313" key="8">
    <source>
        <dbReference type="Proteomes" id="UP000757540"/>
    </source>
</evidence>
<dbReference type="CDD" id="cd12167">
    <property type="entry name" value="2-Hacid_dh_8"/>
    <property type="match status" value="1"/>
</dbReference>
<keyword evidence="8" id="KW-1185">Reference proteome</keyword>
<dbReference type="EMBL" id="JABEZU010000001">
    <property type="protein sequence ID" value="NOV95751.1"/>
    <property type="molecule type" value="Genomic_DNA"/>
</dbReference>
<dbReference type="RefSeq" id="WP_171782018.1">
    <property type="nucleotide sequence ID" value="NZ_BAAAML010000002.1"/>
</dbReference>
<evidence type="ECO:0000256" key="2">
    <source>
        <dbReference type="ARBA" id="ARBA00023002"/>
    </source>
</evidence>
<dbReference type="PANTHER" id="PTHR42789">
    <property type="entry name" value="D-ISOMER SPECIFIC 2-HYDROXYACID DEHYDROGENASE FAMILY PROTEIN (AFU_ORTHOLOGUE AFUA_6G10090)"/>
    <property type="match status" value="1"/>
</dbReference>
<keyword evidence="2 4" id="KW-0560">Oxidoreductase</keyword>
<accession>A0ABX1ZZ49</accession>
<dbReference type="Pfam" id="PF00389">
    <property type="entry name" value="2-Hacid_dh"/>
    <property type="match status" value="1"/>
</dbReference>
<feature type="domain" description="D-isomer specific 2-hydroxyacid dehydrogenase catalytic" evidence="5">
    <location>
        <begin position="50"/>
        <end position="324"/>
    </location>
</feature>
<dbReference type="Proteomes" id="UP000757540">
    <property type="component" value="Unassembled WGS sequence"/>
</dbReference>
<sequence length="333" mass="35507">MRRLHAAFALRDQQLLSELFDNGARARLSAVADVAGDVVTTADGRGADHVLRDVEVLVTGWGPPRLDDAFLARTPRLRAVVHTAGTVKSFVTDAIWERGIEVSSAAWANARPVAEYTLAMILLAGKRVLESAADYGRTRSLTGRHLPPHGNHGLVVGIVGASRTGRQVMELLAPFDIDVLLHDPFVDAAGAQGLGATAVGLDELLRRSEVVSLHAPSLSETYRMVGARELALMRDHSTLLNTARGQLVDTEALTTEVLAGRLRAILDVTDPEPLPADHPLHGAPGVLLTPHVAGSSGNELRRLGASAVAEIERLAAGLELAHPVRREHLARTA</sequence>
<feature type="domain" description="D-isomer specific 2-hydroxyacid dehydrogenase NAD-binding" evidence="6">
    <location>
        <begin position="119"/>
        <end position="293"/>
    </location>
</feature>
<organism evidence="7 8">
    <name type="scientific">Isoptericola halotolerans</name>
    <dbReference type="NCBI Taxonomy" id="300560"/>
    <lineage>
        <taxon>Bacteria</taxon>
        <taxon>Bacillati</taxon>
        <taxon>Actinomycetota</taxon>
        <taxon>Actinomycetes</taxon>
        <taxon>Micrococcales</taxon>
        <taxon>Promicromonosporaceae</taxon>
        <taxon>Isoptericola</taxon>
    </lineage>
</organism>
<evidence type="ECO:0000259" key="6">
    <source>
        <dbReference type="Pfam" id="PF02826"/>
    </source>
</evidence>
<protein>
    <submittedName>
        <fullName evidence="7">Phosphoglycerate dehydrogenase-like enzyme</fullName>
    </submittedName>
</protein>
<name>A0ABX1ZZ49_9MICO</name>
<dbReference type="PANTHER" id="PTHR42789:SF1">
    <property type="entry name" value="D-ISOMER SPECIFIC 2-HYDROXYACID DEHYDROGENASE FAMILY PROTEIN (AFU_ORTHOLOGUE AFUA_6G10090)"/>
    <property type="match status" value="1"/>
</dbReference>
<dbReference type="Gene3D" id="3.40.50.720">
    <property type="entry name" value="NAD(P)-binding Rossmann-like Domain"/>
    <property type="match status" value="2"/>
</dbReference>
<dbReference type="InterPro" id="IPR036291">
    <property type="entry name" value="NAD(P)-bd_dom_sf"/>
</dbReference>
<evidence type="ECO:0000259" key="5">
    <source>
        <dbReference type="Pfam" id="PF00389"/>
    </source>
</evidence>
<evidence type="ECO:0000256" key="4">
    <source>
        <dbReference type="RuleBase" id="RU003719"/>
    </source>
</evidence>